<evidence type="ECO:0000256" key="1">
    <source>
        <dbReference type="SAM" id="MobiDB-lite"/>
    </source>
</evidence>
<accession>A0A6A3IQZ6</accession>
<feature type="region of interest" description="Disordered" evidence="1">
    <location>
        <begin position="48"/>
        <end position="67"/>
    </location>
</feature>
<protein>
    <submittedName>
        <fullName evidence="2">Uncharacterized protein</fullName>
    </submittedName>
</protein>
<dbReference type="EMBL" id="QXFW01002109">
    <property type="protein sequence ID" value="KAE8981953.1"/>
    <property type="molecule type" value="Genomic_DNA"/>
</dbReference>
<evidence type="ECO:0000313" key="3">
    <source>
        <dbReference type="Proteomes" id="UP000460718"/>
    </source>
</evidence>
<dbReference type="AlphaFoldDB" id="A0A6A3IQZ6"/>
<dbReference type="Proteomes" id="UP000460718">
    <property type="component" value="Unassembled WGS sequence"/>
</dbReference>
<comment type="caution">
    <text evidence="2">The sequence shown here is derived from an EMBL/GenBank/DDBJ whole genome shotgun (WGS) entry which is preliminary data.</text>
</comment>
<proteinExistence type="predicted"/>
<feature type="compositionally biased region" description="Polar residues" evidence="1">
    <location>
        <begin position="57"/>
        <end position="67"/>
    </location>
</feature>
<evidence type="ECO:0000313" key="2">
    <source>
        <dbReference type="EMBL" id="KAE8981953.1"/>
    </source>
</evidence>
<reference evidence="2 3" key="1">
    <citation type="submission" date="2018-09" db="EMBL/GenBank/DDBJ databases">
        <title>Genomic investigation of the strawberry pathogen Phytophthora fragariae indicates pathogenicity is determined by transcriptional variation in three key races.</title>
        <authorList>
            <person name="Adams T.M."/>
            <person name="Armitage A.D."/>
            <person name="Sobczyk M.K."/>
            <person name="Bates H.J."/>
            <person name="Dunwell J.M."/>
            <person name="Nellist C.F."/>
            <person name="Harrison R.J."/>
        </authorList>
    </citation>
    <scope>NUCLEOTIDE SEQUENCE [LARGE SCALE GENOMIC DNA]</scope>
    <source>
        <strain evidence="2 3">SCRP245</strain>
    </source>
</reference>
<gene>
    <name evidence="2" type="ORF">PF011_g21823</name>
</gene>
<organism evidence="2 3">
    <name type="scientific">Phytophthora fragariae</name>
    <dbReference type="NCBI Taxonomy" id="53985"/>
    <lineage>
        <taxon>Eukaryota</taxon>
        <taxon>Sar</taxon>
        <taxon>Stramenopiles</taxon>
        <taxon>Oomycota</taxon>
        <taxon>Peronosporomycetes</taxon>
        <taxon>Peronosporales</taxon>
        <taxon>Peronosporaceae</taxon>
        <taxon>Phytophthora</taxon>
    </lineage>
</organism>
<sequence>MRLVLRVSTTIYRSRSWWRATRNSKRTGRVYAGGKRVDHTLDYTYKEEGNYGPLESDYQQEQQGHVK</sequence>
<name>A0A6A3IQZ6_9STRA</name>